<dbReference type="PROSITE" id="PS51257">
    <property type="entry name" value="PROKAR_LIPOPROTEIN"/>
    <property type="match status" value="1"/>
</dbReference>
<feature type="chain" id="PRO_5045282557" evidence="2">
    <location>
        <begin position="29"/>
        <end position="212"/>
    </location>
</feature>
<sequence>MTRTTAGLATALLAVVVALAGCSSPPGAAPSATAPTPTTTVLPTPVVEVPIVTATPPPARRSAPPVRVVVTTIGADVPVIPVGVEAGGFMELPVDPAVAGWYRYGADPSSAEGNIVISAHVDAPQYPIGPFSRLRELPAGASIEVTDASSAVHGYTVESVTYYPKTELPVDELFARDGTRNLVLITCGGDFDARTGRYADNVVVIATPRNGP</sequence>
<dbReference type="EMBL" id="JACSPM010000004">
    <property type="protein sequence ID" value="MBD8024362.1"/>
    <property type="molecule type" value="Genomic_DNA"/>
</dbReference>
<evidence type="ECO:0000313" key="4">
    <source>
        <dbReference type="Proteomes" id="UP000602532"/>
    </source>
</evidence>
<accession>A0ABR8X4W0</accession>
<dbReference type="SUPFAM" id="SSF63817">
    <property type="entry name" value="Sortase"/>
    <property type="match status" value="1"/>
</dbReference>
<dbReference type="Proteomes" id="UP000602532">
    <property type="component" value="Unassembled WGS sequence"/>
</dbReference>
<dbReference type="Gene3D" id="2.40.260.10">
    <property type="entry name" value="Sortase"/>
    <property type="match status" value="1"/>
</dbReference>
<evidence type="ECO:0000256" key="2">
    <source>
        <dbReference type="SAM" id="SignalP"/>
    </source>
</evidence>
<dbReference type="InterPro" id="IPR042001">
    <property type="entry name" value="Sortase_F"/>
</dbReference>
<name>A0ABR8X4W0_9MICO</name>
<organism evidence="3 4">
    <name type="scientific">Microbacterium gallinarum</name>
    <dbReference type="NCBI Taxonomy" id="2762209"/>
    <lineage>
        <taxon>Bacteria</taxon>
        <taxon>Bacillati</taxon>
        <taxon>Actinomycetota</taxon>
        <taxon>Actinomycetes</taxon>
        <taxon>Micrococcales</taxon>
        <taxon>Microbacteriaceae</taxon>
        <taxon>Microbacterium</taxon>
    </lineage>
</organism>
<gene>
    <name evidence="3" type="ORF">H9622_12275</name>
</gene>
<dbReference type="InterPro" id="IPR023365">
    <property type="entry name" value="Sortase_dom-sf"/>
</dbReference>
<reference evidence="3 4" key="1">
    <citation type="submission" date="2020-08" db="EMBL/GenBank/DDBJ databases">
        <title>A Genomic Blueprint of the Chicken Gut Microbiome.</title>
        <authorList>
            <person name="Gilroy R."/>
            <person name="Ravi A."/>
            <person name="Getino M."/>
            <person name="Pursley I."/>
            <person name="Horton D.L."/>
            <person name="Alikhan N.-F."/>
            <person name="Baker D."/>
            <person name="Gharbi K."/>
            <person name="Hall N."/>
            <person name="Watson M."/>
            <person name="Adriaenssens E.M."/>
            <person name="Foster-Nyarko E."/>
            <person name="Jarju S."/>
            <person name="Secka A."/>
            <person name="Antonio M."/>
            <person name="Oren A."/>
            <person name="Chaudhuri R."/>
            <person name="La Ragione R.M."/>
            <person name="Hildebrand F."/>
            <person name="Pallen M.J."/>
        </authorList>
    </citation>
    <scope>NUCLEOTIDE SEQUENCE [LARGE SCALE GENOMIC DNA]</scope>
    <source>
        <strain evidence="3 4">Sa1CUA4</strain>
    </source>
</reference>
<feature type="signal peptide" evidence="2">
    <location>
        <begin position="1"/>
        <end position="28"/>
    </location>
</feature>
<keyword evidence="4" id="KW-1185">Reference proteome</keyword>
<keyword evidence="1" id="KW-0378">Hydrolase</keyword>
<keyword evidence="2" id="KW-0732">Signal</keyword>
<dbReference type="CDD" id="cd05829">
    <property type="entry name" value="Sortase_F"/>
    <property type="match status" value="1"/>
</dbReference>
<evidence type="ECO:0000313" key="3">
    <source>
        <dbReference type="EMBL" id="MBD8024362.1"/>
    </source>
</evidence>
<dbReference type="Pfam" id="PF04203">
    <property type="entry name" value="Sortase"/>
    <property type="match status" value="1"/>
</dbReference>
<comment type="caution">
    <text evidence="3">The sequence shown here is derived from an EMBL/GenBank/DDBJ whole genome shotgun (WGS) entry which is preliminary data.</text>
</comment>
<evidence type="ECO:0000256" key="1">
    <source>
        <dbReference type="ARBA" id="ARBA00022801"/>
    </source>
</evidence>
<proteinExistence type="predicted"/>
<dbReference type="InterPro" id="IPR005754">
    <property type="entry name" value="Sortase"/>
</dbReference>
<protein>
    <submittedName>
        <fullName evidence="3">Class F sortase</fullName>
    </submittedName>
</protein>
<dbReference type="RefSeq" id="WP_191766705.1">
    <property type="nucleotide sequence ID" value="NZ_JACSPM010000004.1"/>
</dbReference>